<sequence length="186" mass="21446">YNEELINSETEYDDGETETEETYRIAGIMIVGGTEYPVEGVKEISSEGNENESEAWFRADLGNGDFIKAEQEHENEGNETEQEFLYTVRRGGVTETTTVEYEQDRGETELKMTVRKNGKTDVLEFEDETGRNGRVIKVNAVMEGERVSFRIRITEENGNPVYRYEFADGHKDFGRFDDDDDDRFDD</sequence>
<dbReference type="EMBL" id="DXCO01000010">
    <property type="protein sequence ID" value="HIY77674.1"/>
    <property type="molecule type" value="Genomic_DNA"/>
</dbReference>
<proteinExistence type="predicted"/>
<dbReference type="Proteomes" id="UP000824135">
    <property type="component" value="Unassembled WGS sequence"/>
</dbReference>
<gene>
    <name evidence="1" type="ORF">H9728_01385</name>
</gene>
<organism evidence="1 2">
    <name type="scientific">Candidatus Borkfalkia excrementavium</name>
    <dbReference type="NCBI Taxonomy" id="2838505"/>
    <lineage>
        <taxon>Bacteria</taxon>
        <taxon>Bacillati</taxon>
        <taxon>Bacillota</taxon>
        <taxon>Clostridia</taxon>
        <taxon>Christensenellales</taxon>
        <taxon>Christensenellaceae</taxon>
        <taxon>Candidatus Borkfalkia</taxon>
    </lineage>
</organism>
<evidence type="ECO:0000313" key="2">
    <source>
        <dbReference type="Proteomes" id="UP000824135"/>
    </source>
</evidence>
<feature type="non-terminal residue" evidence="1">
    <location>
        <position position="1"/>
    </location>
</feature>
<dbReference type="AlphaFoldDB" id="A0A9D1Z6V2"/>
<comment type="caution">
    <text evidence="1">The sequence shown here is derived from an EMBL/GenBank/DDBJ whole genome shotgun (WGS) entry which is preliminary data.</text>
</comment>
<accession>A0A9D1Z6V2</accession>
<reference evidence="1" key="1">
    <citation type="journal article" date="2021" name="PeerJ">
        <title>Extensive microbial diversity within the chicken gut microbiome revealed by metagenomics and culture.</title>
        <authorList>
            <person name="Gilroy R."/>
            <person name="Ravi A."/>
            <person name="Getino M."/>
            <person name="Pursley I."/>
            <person name="Horton D.L."/>
            <person name="Alikhan N.F."/>
            <person name="Baker D."/>
            <person name="Gharbi K."/>
            <person name="Hall N."/>
            <person name="Watson M."/>
            <person name="Adriaenssens E.M."/>
            <person name="Foster-Nyarko E."/>
            <person name="Jarju S."/>
            <person name="Secka A."/>
            <person name="Antonio M."/>
            <person name="Oren A."/>
            <person name="Chaudhuri R.R."/>
            <person name="La Ragione R."/>
            <person name="Hildebrand F."/>
            <person name="Pallen M.J."/>
        </authorList>
    </citation>
    <scope>NUCLEOTIDE SEQUENCE</scope>
    <source>
        <strain evidence="1">CHK199-9574</strain>
    </source>
</reference>
<name>A0A9D1Z6V2_9FIRM</name>
<reference evidence="1" key="2">
    <citation type="submission" date="2021-04" db="EMBL/GenBank/DDBJ databases">
        <authorList>
            <person name="Gilroy R."/>
        </authorList>
    </citation>
    <scope>NUCLEOTIDE SEQUENCE</scope>
    <source>
        <strain evidence="1">CHK199-9574</strain>
    </source>
</reference>
<protein>
    <submittedName>
        <fullName evidence="1">Uncharacterized protein</fullName>
    </submittedName>
</protein>
<evidence type="ECO:0000313" key="1">
    <source>
        <dbReference type="EMBL" id="HIY77674.1"/>
    </source>
</evidence>